<dbReference type="InterPro" id="IPR002112">
    <property type="entry name" value="Leuzip_Jun"/>
</dbReference>
<dbReference type="SUPFAM" id="SSF57959">
    <property type="entry name" value="Leucine zipper domain"/>
    <property type="match status" value="1"/>
</dbReference>
<feature type="domain" description="BZIP" evidence="7">
    <location>
        <begin position="131"/>
        <end position="194"/>
    </location>
</feature>
<evidence type="ECO:0000259" key="7">
    <source>
        <dbReference type="PROSITE" id="PS50217"/>
    </source>
</evidence>
<evidence type="ECO:0000313" key="8">
    <source>
        <dbReference type="EMBL" id="KAF5857845.1"/>
    </source>
</evidence>
<proteinExistence type="predicted"/>
<dbReference type="InterPro" id="IPR046347">
    <property type="entry name" value="bZIP_sf"/>
</dbReference>
<keyword evidence="2" id="KW-0805">Transcription regulation</keyword>
<keyword evidence="5" id="KW-0539">Nucleus</keyword>
<dbReference type="PROSITE" id="PS50217">
    <property type="entry name" value="BZIP"/>
    <property type="match status" value="1"/>
</dbReference>
<dbReference type="EMBL" id="SPNV01000235">
    <property type="protein sequence ID" value="KAF5857845.1"/>
    <property type="molecule type" value="Genomic_DNA"/>
</dbReference>
<dbReference type="PROSITE" id="PS00036">
    <property type="entry name" value="BZIP_BASIC"/>
    <property type="match status" value="1"/>
</dbReference>
<evidence type="ECO:0000256" key="4">
    <source>
        <dbReference type="ARBA" id="ARBA00023163"/>
    </source>
</evidence>
<dbReference type="CDD" id="cd14687">
    <property type="entry name" value="bZIP_ATF2"/>
    <property type="match status" value="1"/>
</dbReference>
<dbReference type="Pfam" id="PF00170">
    <property type="entry name" value="bZIP_1"/>
    <property type="match status" value="1"/>
</dbReference>
<protein>
    <recommendedName>
        <fullName evidence="7">BZIP domain-containing protein</fullName>
    </recommendedName>
</protein>
<sequence>MSLRQASFFNQAGISPLSSSDPFGLSEEDELLSISPTVISWSSQSEPQFYDPTMTQVRNGQPTPPPFDEKKLQPEDLYLMTQKPFNSSSQFTHATRRSSISNQFQSRSVDGYSVGSRLRKSASQKNYQHDNEKRQRILHRNRLAASKCRQKKKEHSKQLEERFYKVSTRKTELESEIENLRSELITLKNELLLHASCNDEAIKIHLAQMVRLVTFCDAHHNDLEGSARSPTASASSLQLLSFGFDEPNMGSSTCALTEVDNELDELINV</sequence>
<dbReference type="InterPro" id="IPR051027">
    <property type="entry name" value="bZIP_transcription_factors"/>
</dbReference>
<gene>
    <name evidence="8" type="ORF">ETB97_005219</name>
</gene>
<dbReference type="PRINTS" id="PR00043">
    <property type="entry name" value="LEUZIPPRJUN"/>
</dbReference>
<evidence type="ECO:0000256" key="5">
    <source>
        <dbReference type="ARBA" id="ARBA00023242"/>
    </source>
</evidence>
<comment type="caution">
    <text evidence="8">The sequence shown here is derived from an EMBL/GenBank/DDBJ whole genome shotgun (WGS) entry which is preliminary data.</text>
</comment>
<name>A0A8H5ZZE8_PETAA</name>
<evidence type="ECO:0000313" key="9">
    <source>
        <dbReference type="Proteomes" id="UP000541154"/>
    </source>
</evidence>
<evidence type="ECO:0000256" key="1">
    <source>
        <dbReference type="ARBA" id="ARBA00004123"/>
    </source>
</evidence>
<dbReference type="Proteomes" id="UP000541154">
    <property type="component" value="Unassembled WGS sequence"/>
</dbReference>
<dbReference type="PANTHER" id="PTHR19304">
    <property type="entry name" value="CYCLIC-AMP RESPONSE ELEMENT BINDING PROTEIN"/>
    <property type="match status" value="1"/>
</dbReference>
<organism evidence="8 9">
    <name type="scientific">Petromyces alliaceus</name>
    <name type="common">Aspergillus alliaceus</name>
    <dbReference type="NCBI Taxonomy" id="209559"/>
    <lineage>
        <taxon>Eukaryota</taxon>
        <taxon>Fungi</taxon>
        <taxon>Dikarya</taxon>
        <taxon>Ascomycota</taxon>
        <taxon>Pezizomycotina</taxon>
        <taxon>Eurotiomycetes</taxon>
        <taxon>Eurotiomycetidae</taxon>
        <taxon>Eurotiales</taxon>
        <taxon>Aspergillaceae</taxon>
        <taxon>Aspergillus</taxon>
        <taxon>Aspergillus subgen. Circumdati</taxon>
    </lineage>
</organism>
<accession>A0A8H5ZZE8</accession>
<feature type="region of interest" description="Disordered" evidence="6">
    <location>
        <begin position="111"/>
        <end position="140"/>
    </location>
</feature>
<dbReference type="SMART" id="SM00338">
    <property type="entry name" value="BRLZ"/>
    <property type="match status" value="1"/>
</dbReference>
<comment type="subcellular location">
    <subcellularLocation>
        <location evidence="1">Nucleus</location>
    </subcellularLocation>
</comment>
<evidence type="ECO:0000256" key="3">
    <source>
        <dbReference type="ARBA" id="ARBA00023125"/>
    </source>
</evidence>
<keyword evidence="9" id="KW-1185">Reference proteome</keyword>
<dbReference type="GO" id="GO:0005634">
    <property type="term" value="C:nucleus"/>
    <property type="evidence" value="ECO:0007669"/>
    <property type="project" value="UniProtKB-SubCell"/>
</dbReference>
<reference evidence="8 9" key="1">
    <citation type="submission" date="2019-04" db="EMBL/GenBank/DDBJ databases">
        <title>Aspergillus burnettii sp. nov., novel species from soil in southeast Queensland.</title>
        <authorList>
            <person name="Gilchrist C.L.M."/>
            <person name="Pitt J.I."/>
            <person name="Lange L."/>
            <person name="Lacey H.J."/>
            <person name="Vuong D."/>
            <person name="Midgley D.J."/>
            <person name="Greenfield P."/>
            <person name="Bradbury M."/>
            <person name="Lacey E."/>
            <person name="Busk P.K."/>
            <person name="Pilgaard B."/>
            <person name="Chooi Y.H."/>
            <person name="Piggott A.M."/>
        </authorList>
    </citation>
    <scope>NUCLEOTIDE SEQUENCE [LARGE SCALE GENOMIC DNA]</scope>
    <source>
        <strain evidence="8 9">FRR 5400</strain>
    </source>
</reference>
<evidence type="ECO:0000256" key="2">
    <source>
        <dbReference type="ARBA" id="ARBA00023015"/>
    </source>
</evidence>
<dbReference type="Gene3D" id="1.20.5.170">
    <property type="match status" value="1"/>
</dbReference>
<dbReference type="InterPro" id="IPR004827">
    <property type="entry name" value="bZIP"/>
</dbReference>
<evidence type="ECO:0000256" key="6">
    <source>
        <dbReference type="SAM" id="MobiDB-lite"/>
    </source>
</evidence>
<keyword evidence="3" id="KW-0238">DNA-binding</keyword>
<dbReference type="GO" id="GO:0003700">
    <property type="term" value="F:DNA-binding transcription factor activity"/>
    <property type="evidence" value="ECO:0007669"/>
    <property type="project" value="InterPro"/>
</dbReference>
<dbReference type="GO" id="GO:0003677">
    <property type="term" value="F:DNA binding"/>
    <property type="evidence" value="ECO:0007669"/>
    <property type="project" value="UniProtKB-KW"/>
</dbReference>
<keyword evidence="4" id="KW-0804">Transcription</keyword>
<dbReference type="AlphaFoldDB" id="A0A8H5ZZE8"/>